<evidence type="ECO:0000313" key="1">
    <source>
        <dbReference type="EMBL" id="QSQ13101.1"/>
    </source>
</evidence>
<dbReference type="PROSITE" id="PS51257">
    <property type="entry name" value="PROKAR_LIPOPROTEIN"/>
    <property type="match status" value="1"/>
</dbReference>
<dbReference type="Proteomes" id="UP000663090">
    <property type="component" value="Chromosome"/>
</dbReference>
<dbReference type="RefSeq" id="WP_206714806.1">
    <property type="nucleotide sequence ID" value="NZ_CP071091.1"/>
</dbReference>
<gene>
    <name evidence="1" type="ORF">JY572_32880</name>
</gene>
<dbReference type="SUPFAM" id="SSF49265">
    <property type="entry name" value="Fibronectin type III"/>
    <property type="match status" value="1"/>
</dbReference>
<dbReference type="InterPro" id="IPR036116">
    <property type="entry name" value="FN3_sf"/>
</dbReference>
<dbReference type="EMBL" id="CP071091">
    <property type="protein sequence ID" value="QSQ13101.1"/>
    <property type="molecule type" value="Genomic_DNA"/>
</dbReference>
<sequence length="500" mass="53052">MRGRRLSWLLLGLCGAVVGCSDDPGGDGGGEEPAVRVVRVKSVQRHVTAAGIVEVPWGSTAAPVEMLRLDGEDSQPVVGTVGQDGVTVFEEAPEGTYYLRRGGSMVVTDAAEVDLSVPRLGRPDVESLENDLKVHVSVNGLEPWVGSGLNRSELDFMSEQVDAYAAMYTSAPDGATAVEDAAPNVWMALGLPVRLDGGAGDQAWILQRTPRSLETRVDGRPLVYDSVGRALRLPAFSYDGTGPLRLQGTLQSLAMKELSLDWNVSAFTALAADGHPSATGHGLSIQVFPAPHGLSQGWVGFSGWLLGMSHASTPPTVTGRLSYGNPYPSHWEEVASASVRFSVPVEPFGTSTFTTTTSIRVMGAPSLLAAKPLLPVVSPPRGLRVDGEEGSASRLVFNESLLVEWQPPALGKPNAYDVKVIRWVAEWGDRFERSVLTITLDGSATSVRIPKGTLVSGAMYLIRVEAIQDPGYDAKTRPFVPTGNATSGRADTVSGLITVL</sequence>
<reference evidence="1 2" key="1">
    <citation type="submission" date="2021-02" db="EMBL/GenBank/DDBJ databases">
        <title>De Novo genome assembly of isolated myxobacteria.</title>
        <authorList>
            <person name="Stevens D.C."/>
        </authorList>
    </citation>
    <scope>NUCLEOTIDE SEQUENCE [LARGE SCALE GENOMIC DNA]</scope>
    <source>
        <strain evidence="1 2">SCHIC003</strain>
    </source>
</reference>
<organism evidence="1 2">
    <name type="scientific">Myxococcus landrumensis</name>
    <dbReference type="NCBI Taxonomy" id="2813577"/>
    <lineage>
        <taxon>Bacteria</taxon>
        <taxon>Pseudomonadati</taxon>
        <taxon>Myxococcota</taxon>
        <taxon>Myxococcia</taxon>
        <taxon>Myxococcales</taxon>
        <taxon>Cystobacterineae</taxon>
        <taxon>Myxococcaceae</taxon>
        <taxon>Myxococcus</taxon>
    </lineage>
</organism>
<evidence type="ECO:0000313" key="2">
    <source>
        <dbReference type="Proteomes" id="UP000663090"/>
    </source>
</evidence>
<keyword evidence="2" id="KW-1185">Reference proteome</keyword>
<proteinExistence type="predicted"/>
<name>A0ABX7N3N6_9BACT</name>
<accession>A0ABX7N3N6</accession>
<protein>
    <submittedName>
        <fullName evidence="1">Fibronectin type III domain-containing protein</fullName>
    </submittedName>
</protein>